<dbReference type="AlphaFoldDB" id="A0A285N6M0"/>
<organism evidence="2 3">
    <name type="scientific">Terribacillus aidingensis</name>
    <dbReference type="NCBI Taxonomy" id="586416"/>
    <lineage>
        <taxon>Bacteria</taxon>
        <taxon>Bacillati</taxon>
        <taxon>Bacillota</taxon>
        <taxon>Bacilli</taxon>
        <taxon>Bacillales</taxon>
        <taxon>Bacillaceae</taxon>
        <taxon>Terribacillus</taxon>
    </lineage>
</organism>
<evidence type="ECO:0000313" key="3">
    <source>
        <dbReference type="Proteomes" id="UP000219356"/>
    </source>
</evidence>
<evidence type="ECO:0000313" key="2">
    <source>
        <dbReference type="EMBL" id="SNZ05114.1"/>
    </source>
</evidence>
<dbReference type="OrthoDB" id="9779910at2"/>
<accession>A0A285N6M0</accession>
<keyword evidence="3" id="KW-1185">Reference proteome</keyword>
<dbReference type="InterPro" id="IPR029057">
    <property type="entry name" value="PRTase-like"/>
</dbReference>
<dbReference type="EMBL" id="OBEK01000001">
    <property type="protein sequence ID" value="SNZ05114.1"/>
    <property type="molecule type" value="Genomic_DNA"/>
</dbReference>
<protein>
    <submittedName>
        <fullName evidence="2">Competence protein ComFC</fullName>
    </submittedName>
</protein>
<dbReference type="InterPro" id="IPR051910">
    <property type="entry name" value="ComF/GntX_DNA_util-trans"/>
</dbReference>
<sequence length="225" mass="25812">MNNCMYCGEPKSARPMWSTLFWPERLTSLCESCASSFPLLTNQGCPSCMKQAGSDICSDCLQWETSDYQAVLDKNVSLYSYNYFIRDYVAQWKYRGDYALGKVFEQAFRQLFQRHFSNQQYFAVPIPLSDERMQERGFNQAAELADFTGATQIEVLGRKHGEKQSKRSKRHRMRADNPFYLLGESPRYTVLIDDIYTTGATLRHAAQVLKENGAQKIAACTLIRG</sequence>
<reference evidence="3" key="1">
    <citation type="submission" date="2017-09" db="EMBL/GenBank/DDBJ databases">
        <authorList>
            <person name="Varghese N."/>
            <person name="Submissions S."/>
        </authorList>
    </citation>
    <scope>NUCLEOTIDE SEQUENCE [LARGE SCALE GENOMIC DNA]</scope>
    <source>
        <strain evidence="3">CGMCC 1.8913</strain>
    </source>
</reference>
<dbReference type="PANTHER" id="PTHR47505:SF1">
    <property type="entry name" value="DNA UTILIZATION PROTEIN YHGH"/>
    <property type="match status" value="1"/>
</dbReference>
<dbReference type="CDD" id="cd06223">
    <property type="entry name" value="PRTases_typeI"/>
    <property type="match status" value="1"/>
</dbReference>
<evidence type="ECO:0000256" key="1">
    <source>
        <dbReference type="ARBA" id="ARBA00008007"/>
    </source>
</evidence>
<comment type="similarity">
    <text evidence="1">Belongs to the ComF/GntX family.</text>
</comment>
<dbReference type="Gene3D" id="3.40.50.2020">
    <property type="match status" value="1"/>
</dbReference>
<dbReference type="PANTHER" id="PTHR47505">
    <property type="entry name" value="DNA UTILIZATION PROTEIN YHGH"/>
    <property type="match status" value="1"/>
</dbReference>
<dbReference type="SUPFAM" id="SSF53271">
    <property type="entry name" value="PRTase-like"/>
    <property type="match status" value="1"/>
</dbReference>
<gene>
    <name evidence="2" type="ORF">SAMN05421503_0863</name>
</gene>
<dbReference type="Proteomes" id="UP000219356">
    <property type="component" value="Unassembled WGS sequence"/>
</dbReference>
<dbReference type="InterPro" id="IPR000836">
    <property type="entry name" value="PRTase_dom"/>
</dbReference>
<name>A0A285N6M0_9BACI</name>
<proteinExistence type="inferred from homology"/>